<dbReference type="Proteomes" id="UP000619260">
    <property type="component" value="Unassembled WGS sequence"/>
</dbReference>
<dbReference type="PANTHER" id="PTHR43214">
    <property type="entry name" value="TWO-COMPONENT RESPONSE REGULATOR"/>
    <property type="match status" value="1"/>
</dbReference>
<sequence length="786" mass="82459">MVPLFGREGVLARVRELLGDGARAVVLTGPAGVGKSRLLREIAAEVPDARVVDDLHRLSARRLAELVRPAEGVLLAAARDEPAPHLLAALDAWAPFVVPLPGLDVAAVAALAEALRGGPLPVRAAVDLHRRSGGRPYWVELLLRGELPPLVADSLVERVSAAGPDARTCAEAVAVLGTPADPDIVAAVLGVEPDALVPTLRTLLDRRILGQGTGGLVAFDQEVMREALVARVPERQRLRWRAAALEAAHAAGVDDATLARYGAGPEVALRAAAARLHAGAGTEALALAELALPAWQAHEIAARGAHLAGYLDDAEAHARRWRAGTAEPAAAHCLIASLRWSHGDLAGQWAALDAALDAVDDAHPARVTVLAARANALMRAERFAEAVAAADETIALAERVGAAAERRSALVDKGTALCFLGDRGPGLALLRAAARECERAGDRLTLGRALNNALEPSLHGRTDAERWAGYERTWRRATRLRLSNALGKLARQAAVLARTTGRWAPGWAAVTGRLPEESDRAERVTLAAVGGVLALDAGRIDDAARLAERCAAEAPGLDQFWVRAHVALLDVGLTAHRLPPAATVRALARYRRALSPADHARRPHRALAAATYALDHGVAPGTVRAFLTATLPAGLPAELADAAALLFGDGTVEETEAAAERWLSRVDGAVARADACVRLGRNRLRHGRAGAALDCADEAIGLLAEWPGPLLCAARRLRAATGADTPRLTERERAVHALVVTGLSNVDIAGRLGVSPRTVAVHVSRLLAKTGCASRTQLAARAHAHP</sequence>
<accession>A0A8J3YEE0</accession>
<dbReference type="InterPro" id="IPR039420">
    <property type="entry name" value="WalR-like"/>
</dbReference>
<dbReference type="GO" id="GO:0003677">
    <property type="term" value="F:DNA binding"/>
    <property type="evidence" value="ECO:0007669"/>
    <property type="project" value="UniProtKB-KW"/>
</dbReference>
<dbReference type="RefSeq" id="WP_203897162.1">
    <property type="nucleotide sequence ID" value="NZ_BOPF01000002.1"/>
</dbReference>
<evidence type="ECO:0000256" key="1">
    <source>
        <dbReference type="ARBA" id="ARBA00023015"/>
    </source>
</evidence>
<keyword evidence="3" id="KW-0804">Transcription</keyword>
<dbReference type="Gene3D" id="1.25.40.10">
    <property type="entry name" value="Tetratricopeptide repeat domain"/>
    <property type="match status" value="1"/>
</dbReference>
<keyword evidence="1" id="KW-0805">Transcription regulation</keyword>
<evidence type="ECO:0000259" key="4">
    <source>
        <dbReference type="PROSITE" id="PS50043"/>
    </source>
</evidence>
<dbReference type="Pfam" id="PF00196">
    <property type="entry name" value="GerE"/>
    <property type="match status" value="1"/>
</dbReference>
<keyword evidence="6" id="KW-1185">Reference proteome</keyword>
<dbReference type="InterPro" id="IPR016032">
    <property type="entry name" value="Sig_transdc_resp-reg_C-effctor"/>
</dbReference>
<dbReference type="PROSITE" id="PS00622">
    <property type="entry name" value="HTH_LUXR_1"/>
    <property type="match status" value="1"/>
</dbReference>
<dbReference type="InterPro" id="IPR000792">
    <property type="entry name" value="Tscrpt_reg_LuxR_C"/>
</dbReference>
<reference evidence="5" key="1">
    <citation type="submission" date="2021-01" db="EMBL/GenBank/DDBJ databases">
        <title>Whole genome shotgun sequence of Virgisporangium aliadipatigenens NBRC 105644.</title>
        <authorList>
            <person name="Komaki H."/>
            <person name="Tamura T."/>
        </authorList>
    </citation>
    <scope>NUCLEOTIDE SEQUENCE</scope>
    <source>
        <strain evidence="5">NBRC 105644</strain>
    </source>
</reference>
<dbReference type="AlphaFoldDB" id="A0A8J3YEE0"/>
<feature type="domain" description="HTH luxR-type" evidence="4">
    <location>
        <begin position="721"/>
        <end position="786"/>
    </location>
</feature>
<proteinExistence type="predicted"/>
<dbReference type="CDD" id="cd06170">
    <property type="entry name" value="LuxR_C_like"/>
    <property type="match status" value="1"/>
</dbReference>
<dbReference type="SUPFAM" id="SSF52540">
    <property type="entry name" value="P-loop containing nucleoside triphosphate hydrolases"/>
    <property type="match status" value="1"/>
</dbReference>
<evidence type="ECO:0000313" key="5">
    <source>
        <dbReference type="EMBL" id="GIJ43604.1"/>
    </source>
</evidence>
<evidence type="ECO:0000256" key="2">
    <source>
        <dbReference type="ARBA" id="ARBA00023125"/>
    </source>
</evidence>
<gene>
    <name evidence="5" type="ORF">Val02_04900</name>
</gene>
<dbReference type="InterPro" id="IPR041664">
    <property type="entry name" value="AAA_16"/>
</dbReference>
<organism evidence="5 6">
    <name type="scientific">Virgisporangium aliadipatigenens</name>
    <dbReference type="NCBI Taxonomy" id="741659"/>
    <lineage>
        <taxon>Bacteria</taxon>
        <taxon>Bacillati</taxon>
        <taxon>Actinomycetota</taxon>
        <taxon>Actinomycetes</taxon>
        <taxon>Micromonosporales</taxon>
        <taxon>Micromonosporaceae</taxon>
        <taxon>Virgisporangium</taxon>
    </lineage>
</organism>
<comment type="caution">
    <text evidence="5">The sequence shown here is derived from an EMBL/GenBank/DDBJ whole genome shotgun (WGS) entry which is preliminary data.</text>
</comment>
<dbReference type="Gene3D" id="3.40.50.300">
    <property type="entry name" value="P-loop containing nucleotide triphosphate hydrolases"/>
    <property type="match status" value="1"/>
</dbReference>
<keyword evidence="2" id="KW-0238">DNA-binding</keyword>
<evidence type="ECO:0000313" key="6">
    <source>
        <dbReference type="Proteomes" id="UP000619260"/>
    </source>
</evidence>
<dbReference type="SMART" id="SM00421">
    <property type="entry name" value="HTH_LUXR"/>
    <property type="match status" value="1"/>
</dbReference>
<dbReference type="InterPro" id="IPR011990">
    <property type="entry name" value="TPR-like_helical_dom_sf"/>
</dbReference>
<name>A0A8J3YEE0_9ACTN</name>
<dbReference type="PRINTS" id="PR00038">
    <property type="entry name" value="HTHLUXR"/>
</dbReference>
<dbReference type="InterPro" id="IPR036388">
    <property type="entry name" value="WH-like_DNA-bd_sf"/>
</dbReference>
<dbReference type="Gene3D" id="1.10.10.10">
    <property type="entry name" value="Winged helix-like DNA-binding domain superfamily/Winged helix DNA-binding domain"/>
    <property type="match status" value="1"/>
</dbReference>
<dbReference type="Pfam" id="PF13191">
    <property type="entry name" value="AAA_16"/>
    <property type="match status" value="1"/>
</dbReference>
<protein>
    <recommendedName>
        <fullName evidence="4">HTH luxR-type domain-containing protein</fullName>
    </recommendedName>
</protein>
<dbReference type="PROSITE" id="PS50043">
    <property type="entry name" value="HTH_LUXR_2"/>
    <property type="match status" value="1"/>
</dbReference>
<dbReference type="GO" id="GO:0006355">
    <property type="term" value="P:regulation of DNA-templated transcription"/>
    <property type="evidence" value="ECO:0007669"/>
    <property type="project" value="InterPro"/>
</dbReference>
<evidence type="ECO:0000256" key="3">
    <source>
        <dbReference type="ARBA" id="ARBA00023163"/>
    </source>
</evidence>
<dbReference type="InterPro" id="IPR027417">
    <property type="entry name" value="P-loop_NTPase"/>
</dbReference>
<dbReference type="PANTHER" id="PTHR43214:SF24">
    <property type="entry name" value="TRANSCRIPTIONAL REGULATORY PROTEIN NARL-RELATED"/>
    <property type="match status" value="1"/>
</dbReference>
<dbReference type="EMBL" id="BOPF01000002">
    <property type="protein sequence ID" value="GIJ43604.1"/>
    <property type="molecule type" value="Genomic_DNA"/>
</dbReference>
<dbReference type="SUPFAM" id="SSF46894">
    <property type="entry name" value="C-terminal effector domain of the bipartite response regulators"/>
    <property type="match status" value="1"/>
</dbReference>